<evidence type="ECO:0000313" key="1">
    <source>
        <dbReference type="EMBL" id="VDO19996.1"/>
    </source>
</evidence>
<protein>
    <submittedName>
        <fullName evidence="1">Uncharacterized protein</fullName>
    </submittedName>
</protein>
<accession>A0A3P7TFG3</accession>
<reference evidence="1 2" key="1">
    <citation type="submission" date="2018-11" db="EMBL/GenBank/DDBJ databases">
        <authorList>
            <consortium name="Pathogen Informatics"/>
        </authorList>
    </citation>
    <scope>NUCLEOTIDE SEQUENCE [LARGE SCALE GENOMIC DNA]</scope>
    <source>
        <strain evidence="1 2">MHpl1</strain>
    </source>
</reference>
<sequence>MILGTFVWVSSTKLRWASCILQGVHVHSVQNKRLQGTLPSHLFFLWFPYCFTCRAYLYCKRDLRELSRGSF</sequence>
<keyword evidence="2" id="KW-1185">Reference proteome</keyword>
<gene>
    <name evidence="1" type="ORF">HPLM_LOCUS3035</name>
</gene>
<name>A0A3P7TFG3_HAEPC</name>
<organism evidence="1 2">
    <name type="scientific">Haemonchus placei</name>
    <name type="common">Barber's pole worm</name>
    <dbReference type="NCBI Taxonomy" id="6290"/>
    <lineage>
        <taxon>Eukaryota</taxon>
        <taxon>Metazoa</taxon>
        <taxon>Ecdysozoa</taxon>
        <taxon>Nematoda</taxon>
        <taxon>Chromadorea</taxon>
        <taxon>Rhabditida</taxon>
        <taxon>Rhabditina</taxon>
        <taxon>Rhabditomorpha</taxon>
        <taxon>Strongyloidea</taxon>
        <taxon>Trichostrongylidae</taxon>
        <taxon>Haemonchus</taxon>
    </lineage>
</organism>
<dbReference type="EMBL" id="UZAF01016094">
    <property type="protein sequence ID" value="VDO19996.1"/>
    <property type="molecule type" value="Genomic_DNA"/>
</dbReference>
<proteinExistence type="predicted"/>
<dbReference type="Proteomes" id="UP000268014">
    <property type="component" value="Unassembled WGS sequence"/>
</dbReference>
<dbReference type="AlphaFoldDB" id="A0A3P7TFG3"/>
<evidence type="ECO:0000313" key="2">
    <source>
        <dbReference type="Proteomes" id="UP000268014"/>
    </source>
</evidence>